<proteinExistence type="predicted"/>
<dbReference type="EMBL" id="CP010525">
    <property type="protein sequence ID" value="AJO24419.1"/>
    <property type="molecule type" value="Genomic_DNA"/>
</dbReference>
<reference evidence="2" key="1">
    <citation type="submission" date="2015-01" db="EMBL/GenBank/DDBJ databases">
        <title>Comparative genome analysis of Bacillus coagulans HM-08, Clostridium butyricum HM-68, Bacillus subtilis HM-66 and Bacillus paralicheniformis BL-09.</title>
        <authorList>
            <person name="Zhang H."/>
        </authorList>
    </citation>
    <scope>NUCLEOTIDE SEQUENCE [LARGE SCALE GENOMIC DNA]</scope>
    <source>
        <strain evidence="2">HM-08</strain>
    </source>
</reference>
<sequence>MIADLFWFFGFLPIERSSAFVKRDFLHDSGLSVYIFNKNGMFPLKNTKKRR</sequence>
<gene>
    <name evidence="1" type="ORF">SB48_HM08orf05764</name>
</gene>
<protein>
    <submittedName>
        <fullName evidence="1">Uncharacterized protein</fullName>
    </submittedName>
</protein>
<accession>A0AAN0WDM5</accession>
<keyword evidence="2" id="KW-1185">Reference proteome</keyword>
<organism evidence="1 2">
    <name type="scientific">Heyndrickxia coagulans</name>
    <name type="common">Weizmannia coagulans</name>
    <dbReference type="NCBI Taxonomy" id="1398"/>
    <lineage>
        <taxon>Bacteria</taxon>
        <taxon>Bacillati</taxon>
        <taxon>Bacillota</taxon>
        <taxon>Bacilli</taxon>
        <taxon>Bacillales</taxon>
        <taxon>Bacillaceae</taxon>
        <taxon>Heyndrickxia</taxon>
    </lineage>
</organism>
<evidence type="ECO:0000313" key="2">
    <source>
        <dbReference type="Proteomes" id="UP000032024"/>
    </source>
</evidence>
<dbReference type="AlphaFoldDB" id="A0AAN0WDM5"/>
<evidence type="ECO:0000313" key="1">
    <source>
        <dbReference type="EMBL" id="AJO24419.1"/>
    </source>
</evidence>
<dbReference type="Proteomes" id="UP000032024">
    <property type="component" value="Chromosome"/>
</dbReference>
<name>A0AAN0WDM5_HEYCO</name>